<reference evidence="1 2" key="1">
    <citation type="journal article" date="2020" name="Microorganisms">
        <title>Reliable Identification of Environmental Pseudomonas Isolates Using the rpoD Gene.</title>
        <authorList>
            <consortium name="The Broad Institute Genome Sequencing Platform"/>
            <person name="Girard L."/>
            <person name="Lood C."/>
            <person name="Rokni-Zadeh H."/>
            <person name="van Noort V."/>
            <person name="Lavigne R."/>
            <person name="De Mot R."/>
        </authorList>
    </citation>
    <scope>NUCLEOTIDE SEQUENCE [LARGE SCALE GENOMIC DNA]</scope>
    <source>
        <strain evidence="1 2">RD9SR1</strain>
    </source>
</reference>
<organism evidence="1 2">
    <name type="scientific">Pseudomonas oryzicola</name>
    <dbReference type="NCBI Taxonomy" id="485876"/>
    <lineage>
        <taxon>Bacteria</taxon>
        <taxon>Pseudomonadati</taxon>
        <taxon>Pseudomonadota</taxon>
        <taxon>Gammaproteobacteria</taxon>
        <taxon>Pseudomonadales</taxon>
        <taxon>Pseudomonadaceae</taxon>
        <taxon>Pseudomonas</taxon>
    </lineage>
</organism>
<dbReference type="Proteomes" id="UP000609530">
    <property type="component" value="Unassembled WGS sequence"/>
</dbReference>
<gene>
    <name evidence="1" type="ORF">HU760_016950</name>
</gene>
<dbReference type="InterPro" id="IPR023214">
    <property type="entry name" value="HAD_sf"/>
</dbReference>
<name>A0ABS6QDL0_9PSED</name>
<comment type="caution">
    <text evidence="1">The sequence shown here is derived from an EMBL/GenBank/DDBJ whole genome shotgun (WGS) entry which is preliminary data.</text>
</comment>
<dbReference type="SUPFAM" id="SSF56784">
    <property type="entry name" value="HAD-like"/>
    <property type="match status" value="1"/>
</dbReference>
<evidence type="ECO:0000313" key="2">
    <source>
        <dbReference type="Proteomes" id="UP000609530"/>
    </source>
</evidence>
<dbReference type="Gene3D" id="3.40.50.1000">
    <property type="entry name" value="HAD superfamily/HAD-like"/>
    <property type="match status" value="1"/>
</dbReference>
<dbReference type="RefSeq" id="WP_186678640.1">
    <property type="nucleotide sequence ID" value="NZ_JABWRZ020000001.1"/>
</dbReference>
<evidence type="ECO:0000313" key="1">
    <source>
        <dbReference type="EMBL" id="MBV4492280.1"/>
    </source>
</evidence>
<keyword evidence="2" id="KW-1185">Reference proteome</keyword>
<proteinExistence type="predicted"/>
<dbReference type="InterPro" id="IPR036412">
    <property type="entry name" value="HAD-like_sf"/>
</dbReference>
<sequence>MDAAPAFTAVLFGLRGCLVQAASSTLSPAPGALASLASLRQRQVPCIWVDELDASHSQRLAQVLPDWLPGHTVNSARWPAPNACWQALMTLGSARLDGCVLVSGEPRLLQSGLNAGLWTVGLAACSPFCDHSSRQWQAMTAREQDLARGKATLELFSLGVHSVIDHLEALDTCLLDIAQRRRKGEKP</sequence>
<dbReference type="EMBL" id="JABWRZ020000001">
    <property type="protein sequence ID" value="MBV4492280.1"/>
    <property type="molecule type" value="Genomic_DNA"/>
</dbReference>
<protein>
    <submittedName>
        <fullName evidence="1">Phosphonoacetaldehyde phosphonohydrolase-related protein</fullName>
    </submittedName>
</protein>
<accession>A0ABS6QDL0</accession>